<evidence type="ECO:0000313" key="5">
    <source>
        <dbReference type="EMBL" id="KAJ4462875.1"/>
    </source>
</evidence>
<organism evidence="5 6">
    <name type="scientific">Paratrimastix pyriformis</name>
    <dbReference type="NCBI Taxonomy" id="342808"/>
    <lineage>
        <taxon>Eukaryota</taxon>
        <taxon>Metamonada</taxon>
        <taxon>Preaxostyla</taxon>
        <taxon>Paratrimastigidae</taxon>
        <taxon>Paratrimastix</taxon>
    </lineage>
</organism>
<evidence type="ECO:0000259" key="4">
    <source>
        <dbReference type="PROSITE" id="PS50181"/>
    </source>
</evidence>
<feature type="compositionally biased region" description="Polar residues" evidence="3">
    <location>
        <begin position="606"/>
        <end position="626"/>
    </location>
</feature>
<dbReference type="PROSITE" id="PS50181">
    <property type="entry name" value="FBOX"/>
    <property type="match status" value="1"/>
</dbReference>
<dbReference type="Proteomes" id="UP001141327">
    <property type="component" value="Unassembled WGS sequence"/>
</dbReference>
<feature type="region of interest" description="Disordered" evidence="3">
    <location>
        <begin position="1235"/>
        <end position="1261"/>
    </location>
</feature>
<gene>
    <name evidence="5" type="ORF">PAPYR_80</name>
</gene>
<feature type="compositionally biased region" description="Low complexity" evidence="3">
    <location>
        <begin position="572"/>
        <end position="589"/>
    </location>
</feature>
<feature type="compositionally biased region" description="Basic and acidic residues" evidence="3">
    <location>
        <begin position="999"/>
        <end position="1023"/>
    </location>
</feature>
<feature type="compositionally biased region" description="Low complexity" evidence="3">
    <location>
        <begin position="596"/>
        <end position="605"/>
    </location>
</feature>
<feature type="compositionally biased region" description="Low complexity" evidence="3">
    <location>
        <begin position="1607"/>
        <end position="1616"/>
    </location>
</feature>
<dbReference type="InterPro" id="IPR001810">
    <property type="entry name" value="F-box_dom"/>
</dbReference>
<feature type="region of interest" description="Disordered" evidence="3">
    <location>
        <begin position="209"/>
        <end position="233"/>
    </location>
</feature>
<feature type="domain" description="F-box" evidence="4">
    <location>
        <begin position="675"/>
        <end position="722"/>
    </location>
</feature>
<reference evidence="5" key="1">
    <citation type="journal article" date="2022" name="bioRxiv">
        <title>Genomics of Preaxostyla Flagellates Illuminates Evolutionary Transitions and the Path Towards Mitochondrial Loss.</title>
        <authorList>
            <person name="Novak L.V.F."/>
            <person name="Treitli S.C."/>
            <person name="Pyrih J."/>
            <person name="Halakuc P."/>
            <person name="Pipaliya S.V."/>
            <person name="Vacek V."/>
            <person name="Brzon O."/>
            <person name="Soukal P."/>
            <person name="Eme L."/>
            <person name="Dacks J.B."/>
            <person name="Karnkowska A."/>
            <person name="Elias M."/>
            <person name="Hampl V."/>
        </authorList>
    </citation>
    <scope>NUCLEOTIDE SEQUENCE</scope>
    <source>
        <strain evidence="5">RCP-MX</strain>
    </source>
</reference>
<accession>A0ABQ8UZ89</accession>
<dbReference type="EMBL" id="JAPMOS010000001">
    <property type="protein sequence ID" value="KAJ4462875.1"/>
    <property type="molecule type" value="Genomic_DNA"/>
</dbReference>
<feature type="compositionally biased region" description="Low complexity" evidence="3">
    <location>
        <begin position="1237"/>
        <end position="1261"/>
    </location>
</feature>
<dbReference type="InterPro" id="IPR042063">
    <property type="entry name" value="Ubi_acti_E1_SCCH"/>
</dbReference>
<evidence type="ECO:0000256" key="1">
    <source>
        <dbReference type="ARBA" id="ARBA00005673"/>
    </source>
</evidence>
<feature type="region of interest" description="Disordered" evidence="3">
    <location>
        <begin position="1"/>
        <end position="20"/>
    </location>
</feature>
<proteinExistence type="inferred from homology"/>
<feature type="region of interest" description="Disordered" evidence="3">
    <location>
        <begin position="1607"/>
        <end position="1646"/>
    </location>
</feature>
<keyword evidence="6" id="KW-1185">Reference proteome</keyword>
<feature type="region of interest" description="Disordered" evidence="3">
    <location>
        <begin position="125"/>
        <end position="186"/>
    </location>
</feature>
<evidence type="ECO:0000256" key="2">
    <source>
        <dbReference type="ARBA" id="ARBA00043952"/>
    </source>
</evidence>
<evidence type="ECO:0000256" key="3">
    <source>
        <dbReference type="SAM" id="MobiDB-lite"/>
    </source>
</evidence>
<sequence length="1943" mass="213256">MSCALENSINNEETQGQDRGNCVQSLWDNSTSSFASQTLSGSSYPSFHLCRLDLFFNFVRELSNAPARDHTLAHATRLLKEHTPQRRDAGTSWEELRSRGTFLSEVTSQNQQAVEQGIRNIMSLIDGKADEPEKEKKSEVAPRTRPSQRTAQVLSTTQSSPDQSEKKSSPVPKAAHPEQFLTRPSKIHEIVQGKIAFVRSSSSVKESFLKQAQEAEQERHRRTPSPVPIISNPGARQEHINRAAQARLARLEQAKKKRASSEARQQHADEARWEVTRRRIVEAEEVARLKKDAYLFRHVTRYRTWASLVYTFSRTQYLLAEVKKHRAKRRLGELRTHGRLTAPVEWRLQVEAELLTPQAAQEALNRQLLQFMVGQRHDVKAAAAGVMLEFLRHIKKTGHMITSLRRYRFSVIRAEAEWHARSSSAGGGHITVRCPSWHHPLGITLAPPPTAVTTTPPLCSFRLHREEAQAAQDEQYIKRGKVPPRRLDFKEPPRIPDAIKGEYLAEMLRAKRNHSIKEHTNQCLMIFEEALKPPLYFRKFLLTPDQLDSALQDCVALAEEDRLKKAAQLPHASTASPPATSPTPSLLGQPQPPALQPSASASTLPNISISTGYTDDTESRTSSTQVGKMPPWLVQGMLPEEVLVFRPNGVLFFNMIAPLSRAFFSAVFSLLARCGLMLNLLPAPVLSQIFAQLNVNTLINVAETSFGLSRAILQRSSLRRRALEPLSALYGDVGVDALSQANILVTGNFQHGILCEVVDHLLRSGCTVTLHMHLPHPRNRRSLLDEILEGQAGLSDDEDAGIALLHYFGRRNRFGKVSLSSECGVPLSQPLLDKISIVGVIRTVFHFSWLTVTDYSRDSLKILGAAPSRAGQRGMIRLVGCQGNPDLNNLPPLCVVVTGPNEANIIAPSPADHIPWTDYVEGSGYALIEPEQATVTHQTLAEVLLDPTEHLNQSWPVLEHVKGLAEECDLPARRGLLHVGCRAIDRAIRRTLSAPPEAAKQDKEKPAKRDRSEREAPLPRDATDVDIAPAMLTQSAMEIVPPDLLPHLDAFLEWFGPRARGHLVPLVTLTGALLAHEAIQVLTGTYRPPPSPAQLHFLSFERCRADPVLLPPSLPPPPSPGPTRLLAALLGRSSATAAAAAAATAASAAASRPSKRSVGDLRCMVVGRPQDPIVSEILRCWGWMGAGCSDEGHLAIVTVPAPAPPALAQATLLPDADITPTLSPQPDPVIFQVTRTSSSPAPSLSRVASSSRSLPRLASLPSQQRLAPARPWIVPVSDMDSPLVTTRPPDRLPTSDLAQTHIRRWRRGAAGCVSAMTLVAETAAASGGSPSTGLIIAGVPTTPHASLREIDVCLCCGTAPDMVAWVEYQCAVHRFLCVQCDPVDRTVAPACCAASCPTAERTQLWSWPCPAPSGPTSEAGFLCHEAPSGRPRRVPQLPDPLARLGSEGFWPYLPHHALLWARALFGRLFYNEPAAVQNALGHPHDYREAHLTMQDAPEFADFSTVLQNSLYDVPHCFADCLAWARRVFERYFGPTAEPGAERLGTREPRTWQTDIRRTPRGVVFAPTHPAHCGFLWCAARLRATLYGLADEPTWSFAACAEWAADHSQQTPAGSAPQSPPSQPPRRAVGRRPPLAPSTPRREEHSARYEQMLSLLKNLPAMVLAFGQQQQQQQQQPGVEGHRPTLTLSPVTLDAYSQLHLDFLGAAARLRAQQFEVPEVRGELGDHVWIREVLFGVAPPLPSTTVSVLASLAILHQLCLVAHPTCPPPRWSFDPRQAPALSQLPALPPPGSPGDDEDIPLEILIPAVDPSLQEVLSAIKSQWPAARTPVLHALRFWGPTDEQSPMLWLGQFSSSDGASFRAYMGRMGVRASAPLPDSVLVPLLVQYSKAAQPPEAEAAATQQPVSYLDEDESLYWHRVVVLIGKPPVTMGTGIPSTFLRRAHI</sequence>
<comment type="pathway">
    <text evidence="2">Protein modification.</text>
</comment>
<dbReference type="InterPro" id="IPR019572">
    <property type="entry name" value="UBA_E1_SCCH"/>
</dbReference>
<feature type="compositionally biased region" description="Polar residues" evidence="3">
    <location>
        <begin position="145"/>
        <end position="162"/>
    </location>
</feature>
<comment type="similarity">
    <text evidence="1">Belongs to the ubiquitin-activating E1 family.</text>
</comment>
<feature type="region of interest" description="Disordered" evidence="3">
    <location>
        <begin position="1666"/>
        <end position="1685"/>
    </location>
</feature>
<feature type="region of interest" description="Disordered" evidence="3">
    <location>
        <begin position="567"/>
        <end position="627"/>
    </location>
</feature>
<evidence type="ECO:0000313" key="6">
    <source>
        <dbReference type="Proteomes" id="UP001141327"/>
    </source>
</evidence>
<dbReference type="Pfam" id="PF10585">
    <property type="entry name" value="UBA_E1_SCCH"/>
    <property type="match status" value="1"/>
</dbReference>
<feature type="region of interest" description="Disordered" evidence="3">
    <location>
        <begin position="992"/>
        <end position="1025"/>
    </location>
</feature>
<name>A0ABQ8UZ89_9EUKA</name>
<comment type="caution">
    <text evidence="5">The sequence shown here is derived from an EMBL/GenBank/DDBJ whole genome shotgun (WGS) entry which is preliminary data.</text>
</comment>
<protein>
    <recommendedName>
        <fullName evidence="4">F-box domain-containing protein</fullName>
    </recommendedName>
</protein>
<dbReference type="Gene3D" id="1.10.10.2660">
    <property type="entry name" value="Ubiquitin-activating enzyme E1, SCCH domain"/>
    <property type="match status" value="1"/>
</dbReference>
<feature type="compositionally biased region" description="Basic and acidic residues" evidence="3">
    <location>
        <begin position="127"/>
        <end position="142"/>
    </location>
</feature>